<dbReference type="FunFam" id="3.90.1750.10:FF:000026">
    <property type="entry name" value="E3 ubiquitin-protein ligase HACE1"/>
    <property type="match status" value="1"/>
</dbReference>
<feature type="region of interest" description="Disordered" evidence="8">
    <location>
        <begin position="1794"/>
        <end position="1815"/>
    </location>
</feature>
<keyword evidence="5 7" id="KW-0833">Ubl conjugation pathway</keyword>
<dbReference type="EMBL" id="JAGGNH010000001">
    <property type="protein sequence ID" value="KAJ0989697.1"/>
    <property type="molecule type" value="Genomic_DNA"/>
</dbReference>
<dbReference type="Gene3D" id="1.25.10.10">
    <property type="entry name" value="Leucine-rich Repeat Variant"/>
    <property type="match status" value="1"/>
</dbReference>
<protein>
    <recommendedName>
        <fullName evidence="3">HECT-type E3 ubiquitin transferase</fullName>
        <ecNumber evidence="3">2.3.2.26</ecNumber>
    </recommendedName>
</protein>
<dbReference type="SMART" id="SM00119">
    <property type="entry name" value="HECTc"/>
    <property type="match status" value="1"/>
</dbReference>
<feature type="compositionally biased region" description="Acidic residues" evidence="8">
    <location>
        <begin position="2217"/>
        <end position="2230"/>
    </location>
</feature>
<dbReference type="Gene3D" id="3.30.2410.10">
    <property type="entry name" value="Hect, E3 ligase catalytic domain"/>
    <property type="match status" value="1"/>
</dbReference>
<dbReference type="PROSITE" id="PS50237">
    <property type="entry name" value="HECT"/>
    <property type="match status" value="1"/>
</dbReference>
<dbReference type="GO" id="GO:0000209">
    <property type="term" value="P:protein polyubiquitination"/>
    <property type="evidence" value="ECO:0007669"/>
    <property type="project" value="TreeGrafter"/>
</dbReference>
<reference evidence="11" key="1">
    <citation type="submission" date="2021-03" db="EMBL/GenBank/DDBJ databases">
        <authorList>
            <person name="Li Z."/>
            <person name="Yang C."/>
        </authorList>
    </citation>
    <scope>NUCLEOTIDE SEQUENCE</scope>
    <source>
        <strain evidence="11">Dzin_1.0</strain>
        <tissue evidence="11">Leaf</tissue>
    </source>
</reference>
<dbReference type="InterPro" id="IPR016024">
    <property type="entry name" value="ARM-type_fold"/>
</dbReference>
<feature type="region of interest" description="Disordered" evidence="8">
    <location>
        <begin position="998"/>
        <end position="1017"/>
    </location>
</feature>
<comment type="caution">
    <text evidence="11">The sequence shown here is derived from an EMBL/GenBank/DDBJ whole genome shotgun (WGS) entry which is preliminary data.</text>
</comment>
<dbReference type="SUPFAM" id="SSF46934">
    <property type="entry name" value="UBA-like"/>
    <property type="match status" value="1"/>
</dbReference>
<feature type="compositionally biased region" description="Polar residues" evidence="8">
    <location>
        <begin position="691"/>
        <end position="700"/>
    </location>
</feature>
<evidence type="ECO:0000313" key="12">
    <source>
        <dbReference type="Proteomes" id="UP001085076"/>
    </source>
</evidence>
<feature type="compositionally biased region" description="Polar residues" evidence="8">
    <location>
        <begin position="3090"/>
        <end position="3099"/>
    </location>
</feature>
<dbReference type="SUPFAM" id="SSF48371">
    <property type="entry name" value="ARM repeat"/>
    <property type="match status" value="2"/>
</dbReference>
<feature type="compositionally biased region" description="Basic and acidic residues" evidence="8">
    <location>
        <begin position="2055"/>
        <end position="2072"/>
    </location>
</feature>
<dbReference type="GO" id="GO:0006511">
    <property type="term" value="P:ubiquitin-dependent protein catabolic process"/>
    <property type="evidence" value="ECO:0007669"/>
    <property type="project" value="TreeGrafter"/>
</dbReference>
<feature type="region of interest" description="Disordered" evidence="8">
    <location>
        <begin position="2047"/>
        <end position="2109"/>
    </location>
</feature>
<reference evidence="11" key="2">
    <citation type="journal article" date="2022" name="Hortic Res">
        <title>The genome of Dioscorea zingiberensis sheds light on the biosynthesis, origin and evolution of the medicinally important diosgenin saponins.</title>
        <authorList>
            <person name="Li Y."/>
            <person name="Tan C."/>
            <person name="Li Z."/>
            <person name="Guo J."/>
            <person name="Li S."/>
            <person name="Chen X."/>
            <person name="Wang C."/>
            <person name="Dai X."/>
            <person name="Yang H."/>
            <person name="Song W."/>
            <person name="Hou L."/>
            <person name="Xu J."/>
            <person name="Tong Z."/>
            <person name="Xu A."/>
            <person name="Yuan X."/>
            <person name="Wang W."/>
            <person name="Yang Q."/>
            <person name="Chen L."/>
            <person name="Sun Z."/>
            <person name="Wang K."/>
            <person name="Pan B."/>
            <person name="Chen J."/>
            <person name="Bao Y."/>
            <person name="Liu F."/>
            <person name="Qi X."/>
            <person name="Gang D.R."/>
            <person name="Wen J."/>
            <person name="Li J."/>
        </authorList>
    </citation>
    <scope>NUCLEOTIDE SEQUENCE</scope>
    <source>
        <strain evidence="11">Dzin_1.0</strain>
    </source>
</reference>
<feature type="active site" description="Glycyl thioester intermediate" evidence="7">
    <location>
        <position position="3746"/>
    </location>
</feature>
<feature type="region of interest" description="Disordered" evidence="8">
    <location>
        <begin position="2390"/>
        <end position="2420"/>
    </location>
</feature>
<dbReference type="InterPro" id="IPR035983">
    <property type="entry name" value="Hect_E3_ubiquitin_ligase"/>
</dbReference>
<evidence type="ECO:0000256" key="6">
    <source>
        <dbReference type="ARBA" id="ARBA00034494"/>
    </source>
</evidence>
<feature type="compositionally biased region" description="Low complexity" evidence="8">
    <location>
        <begin position="2411"/>
        <end position="2420"/>
    </location>
</feature>
<evidence type="ECO:0000256" key="2">
    <source>
        <dbReference type="ARBA" id="ARBA00004906"/>
    </source>
</evidence>
<dbReference type="Pfam" id="PF00632">
    <property type="entry name" value="HECT"/>
    <property type="match status" value="1"/>
</dbReference>
<feature type="compositionally biased region" description="Basic and acidic residues" evidence="8">
    <location>
        <begin position="2085"/>
        <end position="2095"/>
    </location>
</feature>
<dbReference type="Gene3D" id="3.90.1750.10">
    <property type="entry name" value="Hect, E3 ligase catalytic domains"/>
    <property type="match status" value="1"/>
</dbReference>
<dbReference type="InterPro" id="IPR010314">
    <property type="entry name" value="E3_Ub_ligase_DUF913"/>
</dbReference>
<dbReference type="InterPro" id="IPR015940">
    <property type="entry name" value="UBA"/>
</dbReference>
<dbReference type="SUPFAM" id="SSF56204">
    <property type="entry name" value="Hect, E3 ligase catalytic domain"/>
    <property type="match status" value="1"/>
</dbReference>
<dbReference type="InterPro" id="IPR025527">
    <property type="entry name" value="HUWE1/Rev1_UBM"/>
</dbReference>
<dbReference type="Pfam" id="PF06025">
    <property type="entry name" value="DUF913"/>
    <property type="match status" value="1"/>
</dbReference>
<feature type="compositionally biased region" description="Polar residues" evidence="8">
    <location>
        <begin position="1001"/>
        <end position="1011"/>
    </location>
</feature>
<evidence type="ECO:0000313" key="11">
    <source>
        <dbReference type="EMBL" id="KAJ0989697.1"/>
    </source>
</evidence>
<dbReference type="Gene3D" id="3.30.2160.10">
    <property type="entry name" value="Hect, E3 ligase catalytic domain"/>
    <property type="match status" value="1"/>
</dbReference>
<accession>A0A9D5DH01</accession>
<dbReference type="GO" id="GO:0005737">
    <property type="term" value="C:cytoplasm"/>
    <property type="evidence" value="ECO:0007669"/>
    <property type="project" value="TreeGrafter"/>
</dbReference>
<dbReference type="PANTHER" id="PTHR11254:SF67">
    <property type="entry name" value="E3 UBIQUITIN-PROTEIN LIGASE HUWE1"/>
    <property type="match status" value="1"/>
</dbReference>
<feature type="compositionally biased region" description="Low complexity" evidence="8">
    <location>
        <begin position="2325"/>
        <end position="2335"/>
    </location>
</feature>
<dbReference type="CDD" id="cd00078">
    <property type="entry name" value="HECTc"/>
    <property type="match status" value="1"/>
</dbReference>
<sequence>MKFKRRRALEVPPKIESFISSVVTTALENIEEPLKCFVWEFDKGDFHHWFELFNHFDSFFEKYIKSRKDLQLEDNFLEADSPFPREAVLQILRVTRIILEKCTNKHFHSSYEQHLLSLLASTDADIVEASLQTLTAFLKKTVGKSCLRDSSLTSKLFTFSQGWGNKEEGLGLIACSVENGCDPFASDIGSTLHFEFYEVCDTSQQSSIRKQTSQGLQVIHMPNTALQGENELELLHKLVKEYNVPPNLRFSLLTRLRLAKAFGSLPARRQYIRIRLYAFIVLVQAGNDADDLASFFTNEPEFINELVSLLSHEDSVPEEIRILGILSLVALCQDRSHQPSVLNAVTSGSQRSILPSLMQKAVDSIISGSTKWSIVFAEALFSLVSVLVSSTPGSLALREVGLIPTILPLLKDTNPQHLHLVSTAVHVLEGFLDFNNNPVAASFRDLGGLDDTVARLKIEISHAEQGLKKNEDNQQSCKGKEVLSTSFELDVQPLYSEALVSYHRKLLMKALLRTISLAIYVPGSTARIDGSEETLLPHCLCTIFRRSKDFGGGVFSLAANVMVDLIHKDPTCFPVLDAADLPRAFLDAIMNGVLISSEAVKCIAPCLDALCLNNNGLQLVKDRNVLMCFVKILTSRTYLKALSGDTLATLSNGLDELFRHASSLRASGVDMLIELLNTIWMIGSGSESLPSIERLNSSTPVPMETDPEEKSPSACEQELNRMGNAADDMSGTSSEGTQVSVESFLPECITSAARILGTILQNSDICRLFIEKKGIEAVLKLFTLPLLPGSVSVGQSVSFAFKAFSNQHSAALARTLCSFLREHLKLTNGLLASICGSKLSEVETAKQAEIMRNLSSLEGLLSLSNFLLKGTTNMVSEFGSSDADIFKDLGMVYKEILWQDSLFSESKIEEKKNTAQEACSGDAATKNIAGNEIEDDGNIMPVVRYMNPVSLRSNSSSHWSAEQDFVTAVRSAERIHRHGRHGFPRMRGSRISRQPDLSYIDSDSSLNTQESSQDDKKKSPDVLIMELLIKLGFAMRSCFAAVLKGAARRRAETASLTPVSKNLMTALAKLFHDALSYSGHSSTGQMPLAVKCQYLGRVAADMTALTFDSRRRAGNAALVNSFYVNGTFKELLNTFEATSQLLWNLPCSLPPSGSDQGKASDENKLSHNFWLLVTLQSYCQLLECFVNSSLLLSPAFPSHGQLLVQPAATGLSIGLFSVPKEPEMFVRMLQSQVLNVILPVWSHPKFPSCNSALITSVISIVTHIYSGVGDLKRVRSGVSGSGAVQRLTVPPPLDESTIATIIEMGFTRTQAEEALRSVGTNSVELATDWLVNHPEEVVQEDVQLAQALALSLGNSSDTSKDDNSDKEKNELMEERIIELPPIDDILAASMKLFQSNGSVAFPLTDLLATLCSRNKGEDRPKVALYLIQQLKLCPSDLSKDVSALCSISHILALLLSEDSSTREIAAQNGLVSSLLDILTNMRVTDETKNEVSVTKSISALLLVLDNMLQPIPKVYTETAEGSSGSVPVSSDVDISLEVPASAAEKKPLSDDNSKASGNVFEKILGKPTGYLTFDESGRALGIVCGFIKQHVPALVMQAALQLCARLTKTHAIATQFLESGCLSNLFSLPRSCIFPGFDSVASAIIRHLLEDPQTLQTAMELEIRQTLAGNLSRHAGRLSPKLFLTSMAPVISRDPAIFVRAAAAVCQLEASGGRMNIILLKEKEKEKDREKSKVFGNENGVSLNEPIRMLENKPNDAPGKCSRSHKKVPASLYQVIDQLLEIIMSYPSSELDEHNSSVPMEIDEPVSKEKGKSKVDEIRKVDSDSLSDRSAWLAKVTFVLKLMSDILLMYVHAVGVVLKRDIEACQVRGSGQVDGTGHGGIIHHILHQLLPLSSKKNTENPDEWKAKLSERASWFLVILCGRSTEGRRRVISEIMKAFTSFSRLYCNSSKGTLLPDKKVLALADLVNSILSKNSASNNLPGPGCSPDIAKAMIDGGMVQSLSSILQVMDLDHPNAPKVVNLILKALESLTRAANASDQTLKLDGLSKKRSAGTHTRTDHSVAQDIGTDRDGTRNYQLEASDAVQVEDRQTHDSPRNDLGPNSNPDQSVEQDIQVDREENIVANPAMDHGVEFLREMDEGGELPNSNEVGIAFRVERRTDDDMVDEDDEDMGEDGEDDDEDDDEDDEDEEDIAEEGAAVMSLADTDVEDRDDHGLGDEYNDDMVDDEDDDFPENRVIEVRWREGLGGLDNLRVLRTSSDAGGFIDIATETFQGVNVDDMFHLRRPMGVDRRRQSGNRTSLDRSGLDGSAFQHPLLLRPSQSAEPIGSLRSTSGTSTRDSEALPLGGFDVAHLYMFDTGLSSEHTAANIAANIFGERLVGAAPPPLMDFSIGMDSLHSGGRRGPGDSRWTDDGQPQAGSQAAAIAQAIEEQFVSQLRCVSPVNNSSAHRRSGHYAEQSNQQSLLLNSGRQASADVDNQPPEQNQAHDQELGTSPVHQQENLAERDLGHGDPSQRTIDGHFVGTEESQVAPDSAPRFPDDLNVAHDVGEDMCDAEQPDLTNVIPLDTIPDVDMPSVDLQNVNQQIQEDDGMPANPDGSSGLESHSSCHAILDSGSAIPDLSDGRASLDHVNADVDMNGVHTNENQAETSVPASNEEESSAMPSIGVPQEASQADQINNNEASSANAIDPTFLEALPEDLRAEVLASQQASRRTQSSQISNYAPPAAEDIDPEFLAALPPDIQAEVLAQQRAQRFMQSQQAEGQPVEMDSASIIATFPPELREEVLLTSSEAVLSALPSALLAEAQMLRDRATSHYHARSSLFGGSHRLGGRRLGVDRQTVMDRGVGVIGRRAFSAIPSSSKVKEIEGTPLLDRNALKALVRLLRLAQPLGKGLLQRLLLNLCSHSVTRAILAGLLIDMIRPEADGSSGSATEPTLRLYGCQWNVVYGRPQSSNGLPPLVSRRVLDILTYLASNHSLVADILFYFDSSLASEPHVISHPECKEKGKEVILEAMDSSTTLETLQKGDIPLISFLKLLKRPLFLRSNSHLEKVMSLLQVVVNNAVSKIDCLPETGQASGNSDVLPETDAPCDTQKDPSTLENNQPLDMDGKPSADVPSLGAKEVIKPYDILSQLPETDLRNLCGILAHEGLSDKVYTLAADVVKKLAFVASSHRKFFASELASLAHSLSSSAVNELVTLRNTQMLGLSAGSMAGTAILRVLQALSLLISVDVNNEEVNGEHEDLFVLSNLNVALEPLWQELSESISSIEAKLEKTSTFSAPMPMTDAADFLGGTPSLAPPLPPGTQRLLPFIEAFFVLCEKLQMNQAMTMAENTVTAKEVKEICNSSSSPYIKSGGVGNTTFTRVAEKHRRLLNVFIRMNSSLLEKSLSMMLKVPRLIDFDNKRAYFRSRIRQQHDQYHSAPLRISVRRAYVLEDSYNQLRMRSSQDLKGRLTVQFQGEEGIDAGGLTREWYQLLSRVIFDKGALLFTTVGNNATFQPNPNSVYQTEHLSYFKFVGRVVAKALFDGQLLDVYFTRSFYKHILGVKVTYHDIEAVDPDYYKNLKWMLENDVSDIPDLTFSMDADEEKHILYEKTEVTDYELIPGGRNIRVTEETKHEYVDLVAGHILTTAIRPQINSFLDGFNELVPKDLISIFNDKELELLISGLPEIDLEDLKANTEYTGYSAASNIIQWFWEVVKAFNKEDMARLLQFVTGTSKVPLEGFKALQGISGPQRFQIHKAYGAPERLPSAHTCFNQLDLPEYSSKEQLEEQRPHLFLVRLVQMAVASRSVRIHEKCSLESKGMKLGIEI</sequence>
<dbReference type="Pfam" id="PF22562">
    <property type="entry name" value="UBA_7"/>
    <property type="match status" value="1"/>
</dbReference>
<dbReference type="InterPro" id="IPR011989">
    <property type="entry name" value="ARM-like"/>
</dbReference>
<dbReference type="PANTHER" id="PTHR11254">
    <property type="entry name" value="HECT DOMAIN UBIQUITIN-PROTEIN LIGASE"/>
    <property type="match status" value="1"/>
</dbReference>
<evidence type="ECO:0000256" key="5">
    <source>
        <dbReference type="ARBA" id="ARBA00022786"/>
    </source>
</evidence>
<dbReference type="FunFam" id="3.30.2410.10:FF:000010">
    <property type="entry name" value="E3 ubiquitin-protein ligase UPL1"/>
    <property type="match status" value="1"/>
</dbReference>
<feature type="domain" description="HECT" evidence="10">
    <location>
        <begin position="3438"/>
        <end position="3764"/>
    </location>
</feature>
<feature type="region of interest" description="Disordered" evidence="8">
    <location>
        <begin position="691"/>
        <end position="716"/>
    </location>
</feature>
<dbReference type="Proteomes" id="UP001085076">
    <property type="component" value="Miscellaneous, Linkage group lg01"/>
</dbReference>
<feature type="compositionally biased region" description="Basic and acidic residues" evidence="8">
    <location>
        <begin position="1805"/>
        <end position="1815"/>
    </location>
</feature>
<feature type="region of interest" description="Disordered" evidence="8">
    <location>
        <begin position="2641"/>
        <end position="2671"/>
    </location>
</feature>
<evidence type="ECO:0000259" key="10">
    <source>
        <dbReference type="PROSITE" id="PS50237"/>
    </source>
</evidence>
<dbReference type="InterPro" id="IPR000569">
    <property type="entry name" value="HECT_dom"/>
</dbReference>
<dbReference type="Gene3D" id="6.10.250.1630">
    <property type="match status" value="1"/>
</dbReference>
<keyword evidence="4" id="KW-0808">Transferase</keyword>
<feature type="region of interest" description="Disordered" evidence="8">
    <location>
        <begin position="3070"/>
        <end position="3108"/>
    </location>
</feature>
<dbReference type="InterPro" id="IPR050409">
    <property type="entry name" value="E3_ubiq-protein_ligase"/>
</dbReference>
<dbReference type="PROSITE" id="PS50030">
    <property type="entry name" value="UBA"/>
    <property type="match status" value="1"/>
</dbReference>
<feature type="region of interest" description="Disordered" evidence="8">
    <location>
        <begin position="2138"/>
        <end position="2230"/>
    </location>
</feature>
<name>A0A9D5DH01_9LILI</name>
<dbReference type="InterPro" id="IPR010309">
    <property type="entry name" value="E3_Ub_ligase_DUF908"/>
</dbReference>
<feature type="region of interest" description="Disordered" evidence="8">
    <location>
        <begin position="2286"/>
        <end position="2339"/>
    </location>
</feature>
<dbReference type="FunFam" id="3.30.2160.10:FF:000001">
    <property type="entry name" value="E3 ubiquitin-protein ligase NEDD4-like"/>
    <property type="match status" value="1"/>
</dbReference>
<dbReference type="FunFam" id="3.90.1750.10:FF:000003">
    <property type="entry name" value="E3 ubiquitin-protein ligase UPL1"/>
    <property type="match status" value="1"/>
</dbReference>
<feature type="domain" description="UBA" evidence="9">
    <location>
        <begin position="1292"/>
        <end position="1333"/>
    </location>
</feature>
<evidence type="ECO:0000256" key="7">
    <source>
        <dbReference type="PROSITE-ProRule" id="PRU00104"/>
    </source>
</evidence>
<evidence type="ECO:0000256" key="3">
    <source>
        <dbReference type="ARBA" id="ARBA00012485"/>
    </source>
</evidence>
<dbReference type="Pfam" id="PF14377">
    <property type="entry name" value="UBM"/>
    <property type="match status" value="3"/>
</dbReference>
<comment type="catalytic activity">
    <reaction evidence="1">
        <text>S-ubiquitinyl-[E2 ubiquitin-conjugating enzyme]-L-cysteine + [acceptor protein]-L-lysine = [E2 ubiquitin-conjugating enzyme]-L-cysteine + N(6)-ubiquitinyl-[acceptor protein]-L-lysine.</text>
        <dbReference type="EC" id="2.3.2.26"/>
    </reaction>
</comment>
<feature type="compositionally biased region" description="Polar residues" evidence="8">
    <location>
        <begin position="2099"/>
        <end position="2109"/>
    </location>
</feature>
<comment type="similarity">
    <text evidence="6">Belongs to the UPL family. TOM1/PTR1 subfamily.</text>
</comment>
<dbReference type="OrthoDB" id="8068875at2759"/>
<evidence type="ECO:0000256" key="4">
    <source>
        <dbReference type="ARBA" id="ARBA00022679"/>
    </source>
</evidence>
<comment type="pathway">
    <text evidence="2">Protein modification; protein ubiquitination.</text>
</comment>
<feature type="region of interest" description="Disordered" evidence="8">
    <location>
        <begin position="2584"/>
        <end position="2603"/>
    </location>
</feature>
<dbReference type="SMART" id="SM00165">
    <property type="entry name" value="UBA"/>
    <property type="match status" value="1"/>
</dbReference>
<proteinExistence type="inferred from homology"/>
<dbReference type="InterPro" id="IPR003903">
    <property type="entry name" value="UIM_dom"/>
</dbReference>
<evidence type="ECO:0000256" key="1">
    <source>
        <dbReference type="ARBA" id="ARBA00000885"/>
    </source>
</evidence>
<dbReference type="Pfam" id="PF06012">
    <property type="entry name" value="DUF908"/>
    <property type="match status" value="2"/>
</dbReference>
<organism evidence="11 12">
    <name type="scientific">Dioscorea zingiberensis</name>
    <dbReference type="NCBI Taxonomy" id="325984"/>
    <lineage>
        <taxon>Eukaryota</taxon>
        <taxon>Viridiplantae</taxon>
        <taxon>Streptophyta</taxon>
        <taxon>Embryophyta</taxon>
        <taxon>Tracheophyta</taxon>
        <taxon>Spermatophyta</taxon>
        <taxon>Magnoliopsida</taxon>
        <taxon>Liliopsida</taxon>
        <taxon>Dioscoreales</taxon>
        <taxon>Dioscoreaceae</taxon>
        <taxon>Dioscorea</taxon>
    </lineage>
</organism>
<keyword evidence="12" id="KW-1185">Reference proteome</keyword>
<feature type="compositionally biased region" description="Polar residues" evidence="8">
    <location>
        <begin position="2593"/>
        <end position="2603"/>
    </location>
</feature>
<dbReference type="Gene3D" id="1.10.8.10">
    <property type="entry name" value="DNA helicase RuvA subunit, C-terminal domain"/>
    <property type="match status" value="1"/>
</dbReference>
<dbReference type="CDD" id="cd14327">
    <property type="entry name" value="UBA_atUPL1_2_like"/>
    <property type="match status" value="1"/>
</dbReference>
<dbReference type="PROSITE" id="PS50330">
    <property type="entry name" value="UIM"/>
    <property type="match status" value="1"/>
</dbReference>
<dbReference type="EC" id="2.3.2.26" evidence="3"/>
<feature type="compositionally biased region" description="Acidic residues" evidence="8">
    <location>
        <begin position="2161"/>
        <end position="2193"/>
    </location>
</feature>
<dbReference type="InterPro" id="IPR009060">
    <property type="entry name" value="UBA-like_sf"/>
</dbReference>
<evidence type="ECO:0000259" key="9">
    <source>
        <dbReference type="PROSITE" id="PS50030"/>
    </source>
</evidence>
<dbReference type="GO" id="GO:0061630">
    <property type="term" value="F:ubiquitin protein ligase activity"/>
    <property type="evidence" value="ECO:0007669"/>
    <property type="project" value="UniProtKB-EC"/>
</dbReference>
<feature type="region of interest" description="Disordered" evidence="8">
    <location>
        <begin position="2467"/>
        <end position="2486"/>
    </location>
</feature>
<gene>
    <name evidence="11" type="ORF">J5N97_008053</name>
</gene>
<evidence type="ECO:0000256" key="8">
    <source>
        <dbReference type="SAM" id="MobiDB-lite"/>
    </source>
</evidence>